<dbReference type="AlphaFoldDB" id="A0A5A7TD37"/>
<accession>A0A5A7TD37</accession>
<dbReference type="Pfam" id="PF24626">
    <property type="entry name" value="SH3_Tf2-1"/>
    <property type="match status" value="1"/>
</dbReference>
<dbReference type="PANTHER" id="PTHR47266">
    <property type="entry name" value="ENDONUCLEASE-RELATED"/>
    <property type="match status" value="1"/>
</dbReference>
<reference evidence="3 4" key="1">
    <citation type="submission" date="2019-08" db="EMBL/GenBank/DDBJ databases">
        <title>Draft genome sequences of two oriental melons (Cucumis melo L. var makuwa).</title>
        <authorList>
            <person name="Kwon S.-Y."/>
        </authorList>
    </citation>
    <scope>NUCLEOTIDE SEQUENCE [LARGE SCALE GENOMIC DNA]</scope>
    <source>
        <strain evidence="4">cv. SW 3</strain>
        <tissue evidence="3">Leaf</tissue>
    </source>
</reference>
<dbReference type="GO" id="GO:0003676">
    <property type="term" value="F:nucleic acid binding"/>
    <property type="evidence" value="ECO:0007669"/>
    <property type="project" value="InterPro"/>
</dbReference>
<comment type="caution">
    <text evidence="3">The sequence shown here is derived from an EMBL/GenBank/DDBJ whole genome shotgun (WGS) entry which is preliminary data.</text>
</comment>
<dbReference type="STRING" id="1194695.A0A5A7TD37"/>
<dbReference type="Pfam" id="PF17921">
    <property type="entry name" value="Integrase_H2C2"/>
    <property type="match status" value="1"/>
</dbReference>
<feature type="domain" description="Tf2-1-like SH3-like" evidence="2">
    <location>
        <begin position="224"/>
        <end position="268"/>
    </location>
</feature>
<evidence type="ECO:0000259" key="2">
    <source>
        <dbReference type="Pfam" id="PF24626"/>
    </source>
</evidence>
<evidence type="ECO:0000313" key="4">
    <source>
        <dbReference type="Proteomes" id="UP000321393"/>
    </source>
</evidence>
<evidence type="ECO:0000259" key="1">
    <source>
        <dbReference type="Pfam" id="PF17921"/>
    </source>
</evidence>
<dbReference type="Gene3D" id="3.30.420.10">
    <property type="entry name" value="Ribonuclease H-like superfamily/Ribonuclease H"/>
    <property type="match status" value="1"/>
</dbReference>
<dbReference type="EMBL" id="SSTE01016683">
    <property type="protein sequence ID" value="KAA0041200.1"/>
    <property type="molecule type" value="Genomic_DNA"/>
</dbReference>
<dbReference type="Proteomes" id="UP000321393">
    <property type="component" value="Unassembled WGS sequence"/>
</dbReference>
<evidence type="ECO:0000313" key="3">
    <source>
        <dbReference type="EMBL" id="KAA0041200.1"/>
    </source>
</evidence>
<proteinExistence type="predicted"/>
<dbReference type="OrthoDB" id="1744105at2759"/>
<dbReference type="InterPro" id="IPR056924">
    <property type="entry name" value="SH3_Tf2-1"/>
</dbReference>
<gene>
    <name evidence="3" type="ORF">E6C27_scaffold128G001500</name>
</gene>
<name>A0A5A7TD37_CUCMM</name>
<feature type="domain" description="Integrase zinc-binding" evidence="1">
    <location>
        <begin position="73"/>
        <end position="108"/>
    </location>
</feature>
<dbReference type="Gene3D" id="1.10.340.70">
    <property type="match status" value="1"/>
</dbReference>
<dbReference type="InterPro" id="IPR052160">
    <property type="entry name" value="Gypsy_RT_Integrase-like"/>
</dbReference>
<protein>
    <submittedName>
        <fullName evidence="3">Mitochondrial protein</fullName>
    </submittedName>
</protein>
<organism evidence="3 4">
    <name type="scientific">Cucumis melo var. makuwa</name>
    <name type="common">Oriental melon</name>
    <dbReference type="NCBI Taxonomy" id="1194695"/>
    <lineage>
        <taxon>Eukaryota</taxon>
        <taxon>Viridiplantae</taxon>
        <taxon>Streptophyta</taxon>
        <taxon>Embryophyta</taxon>
        <taxon>Tracheophyta</taxon>
        <taxon>Spermatophyta</taxon>
        <taxon>Magnoliopsida</taxon>
        <taxon>eudicotyledons</taxon>
        <taxon>Gunneridae</taxon>
        <taxon>Pentapetalae</taxon>
        <taxon>rosids</taxon>
        <taxon>fabids</taxon>
        <taxon>Cucurbitales</taxon>
        <taxon>Cucurbitaceae</taxon>
        <taxon>Benincaseae</taxon>
        <taxon>Cucumis</taxon>
    </lineage>
</organism>
<dbReference type="InterPro" id="IPR036397">
    <property type="entry name" value="RNaseH_sf"/>
</dbReference>
<sequence length="297" mass="33871">MCGRSFKNSKFGALDLKQRGRSQQGESESYGAMASTQGCTELGIFGLCETLWLWVRSSAVPEFKTMLGGDSKFLRTYKRLIEELHWMGMKSDVKKYVEQCEICQRNKSESLSPAELLQPLPLPELILEDWTMDFIGQPKSGGYDAIMLARWSKCVPWAELWYNTTFHASLKTTPFQVVYSRPPPPLISSGTRRTTNDTAEQLLMDRDMTINSLKENLVLAQNWMKKQLLPKFYGPYGIIQKIGEVVYRLDLPPEALIHTVFHVSQLKRKLGQNQCSALPSSINRRVELQLRLETVLG</sequence>
<dbReference type="InterPro" id="IPR041588">
    <property type="entry name" value="Integrase_H2C2"/>
</dbReference>